<feature type="domain" description="CAAX prenyl protease 2/Lysostaphin resistance protein A-like" evidence="2">
    <location>
        <begin position="132"/>
        <end position="238"/>
    </location>
</feature>
<dbReference type="GO" id="GO:0080120">
    <property type="term" value="P:CAAX-box protein maturation"/>
    <property type="evidence" value="ECO:0007669"/>
    <property type="project" value="UniProtKB-ARBA"/>
</dbReference>
<name>A0A644W0B4_9ZZZZ</name>
<protein>
    <recommendedName>
        <fullName evidence="2">CAAX prenyl protease 2/Lysostaphin resistance protein A-like domain-containing protein</fullName>
    </recommendedName>
</protein>
<sequence length="288" mass="31898">MKKAMKNLPKHSEVDTTYEAKPLAFALSMVLSLLMWLLLGPSLSRLLRPLGIPYLTANAPFLAMAGGFLASKQILLKQPLKSLLTDHPVFQTSLFIKSFLIYFLSATAFLLVDVLLNPHYYQPMTGSSPSTYLLMLPLVLLLTPLQTSAEELVLRMLPVRAINKGRLSRDSRLQLVTSLVSALLFAVPHLGNRELTIASNRLVVVLYYALFGFVVTYLCLKHRGFEIALAIHAANNLFIALVCNHPSSSLPSLPLLETSRPIGTVYDLRQLCISLALVALLTRNQKES</sequence>
<dbReference type="GO" id="GO:0004175">
    <property type="term" value="F:endopeptidase activity"/>
    <property type="evidence" value="ECO:0007669"/>
    <property type="project" value="UniProtKB-ARBA"/>
</dbReference>
<feature type="transmembrane region" description="Helical" evidence="1">
    <location>
        <begin position="92"/>
        <end position="112"/>
    </location>
</feature>
<feature type="transmembrane region" description="Helical" evidence="1">
    <location>
        <begin position="51"/>
        <end position="71"/>
    </location>
</feature>
<evidence type="ECO:0000313" key="3">
    <source>
        <dbReference type="EMBL" id="MPL96152.1"/>
    </source>
</evidence>
<dbReference type="Pfam" id="PF02517">
    <property type="entry name" value="Rce1-like"/>
    <property type="match status" value="1"/>
</dbReference>
<feature type="transmembrane region" description="Helical" evidence="1">
    <location>
        <begin position="173"/>
        <end position="190"/>
    </location>
</feature>
<feature type="transmembrane region" description="Helical" evidence="1">
    <location>
        <begin position="20"/>
        <end position="39"/>
    </location>
</feature>
<feature type="transmembrane region" description="Helical" evidence="1">
    <location>
        <begin position="202"/>
        <end position="220"/>
    </location>
</feature>
<dbReference type="AlphaFoldDB" id="A0A644W0B4"/>
<evidence type="ECO:0000259" key="2">
    <source>
        <dbReference type="Pfam" id="PF02517"/>
    </source>
</evidence>
<comment type="caution">
    <text evidence="3">The sequence shown here is derived from an EMBL/GenBank/DDBJ whole genome shotgun (WGS) entry which is preliminary data.</text>
</comment>
<feature type="transmembrane region" description="Helical" evidence="1">
    <location>
        <begin position="132"/>
        <end position="153"/>
    </location>
</feature>
<keyword evidence="1" id="KW-1133">Transmembrane helix</keyword>
<keyword evidence="1" id="KW-0812">Transmembrane</keyword>
<evidence type="ECO:0000256" key="1">
    <source>
        <dbReference type="SAM" id="Phobius"/>
    </source>
</evidence>
<reference evidence="3" key="1">
    <citation type="submission" date="2019-08" db="EMBL/GenBank/DDBJ databases">
        <authorList>
            <person name="Kucharzyk K."/>
            <person name="Murdoch R.W."/>
            <person name="Higgins S."/>
            <person name="Loffler F."/>
        </authorList>
    </citation>
    <scope>NUCLEOTIDE SEQUENCE</scope>
</reference>
<organism evidence="3">
    <name type="scientific">bioreactor metagenome</name>
    <dbReference type="NCBI Taxonomy" id="1076179"/>
    <lineage>
        <taxon>unclassified sequences</taxon>
        <taxon>metagenomes</taxon>
        <taxon>ecological metagenomes</taxon>
    </lineage>
</organism>
<gene>
    <name evidence="3" type="ORF">SDC9_42327</name>
</gene>
<dbReference type="InterPro" id="IPR003675">
    <property type="entry name" value="Rce1/LyrA-like_dom"/>
</dbReference>
<keyword evidence="1" id="KW-0472">Membrane</keyword>
<accession>A0A644W0B4</accession>
<dbReference type="EMBL" id="VSSQ01000498">
    <property type="protein sequence ID" value="MPL96152.1"/>
    <property type="molecule type" value="Genomic_DNA"/>
</dbReference>
<proteinExistence type="predicted"/>